<evidence type="ECO:0000256" key="1">
    <source>
        <dbReference type="SAM" id="Phobius"/>
    </source>
</evidence>
<feature type="transmembrane region" description="Helical" evidence="1">
    <location>
        <begin position="50"/>
        <end position="70"/>
    </location>
</feature>
<gene>
    <name evidence="3" type="ORF">ONZ51_g12465</name>
</gene>
<evidence type="ECO:0000313" key="4">
    <source>
        <dbReference type="Proteomes" id="UP001215151"/>
    </source>
</evidence>
<dbReference type="AlphaFoldDB" id="A0AAD7X4W2"/>
<feature type="domain" description="DUF6533" evidence="2">
    <location>
        <begin position="21"/>
        <end position="66"/>
    </location>
</feature>
<protein>
    <recommendedName>
        <fullName evidence="2">DUF6533 domain-containing protein</fullName>
    </recommendedName>
</protein>
<keyword evidence="4" id="KW-1185">Reference proteome</keyword>
<comment type="caution">
    <text evidence="3">The sequence shown here is derived from an EMBL/GenBank/DDBJ whole genome shotgun (WGS) entry which is preliminary data.</text>
</comment>
<dbReference type="Proteomes" id="UP001215151">
    <property type="component" value="Unassembled WGS sequence"/>
</dbReference>
<evidence type="ECO:0000259" key="2">
    <source>
        <dbReference type="Pfam" id="PF20151"/>
    </source>
</evidence>
<reference evidence="3" key="1">
    <citation type="submission" date="2022-11" db="EMBL/GenBank/DDBJ databases">
        <title>Genome Sequence of Cubamyces cubensis.</title>
        <authorList>
            <person name="Buettner E."/>
        </authorList>
    </citation>
    <scope>NUCLEOTIDE SEQUENCE</scope>
    <source>
        <strain evidence="3">MPL-01</strain>
    </source>
</reference>
<dbReference type="Pfam" id="PF20151">
    <property type="entry name" value="DUF6533"/>
    <property type="match status" value="1"/>
</dbReference>
<accession>A0AAD7X4W2</accession>
<feature type="transmembrane region" description="Helical" evidence="1">
    <location>
        <begin position="20"/>
        <end position="38"/>
    </location>
</feature>
<keyword evidence="1" id="KW-0812">Transmembrane</keyword>
<proteinExistence type="predicted"/>
<organism evidence="3 4">
    <name type="scientific">Trametes cubensis</name>
    <dbReference type="NCBI Taxonomy" id="1111947"/>
    <lineage>
        <taxon>Eukaryota</taxon>
        <taxon>Fungi</taxon>
        <taxon>Dikarya</taxon>
        <taxon>Basidiomycota</taxon>
        <taxon>Agaricomycotina</taxon>
        <taxon>Agaricomycetes</taxon>
        <taxon>Polyporales</taxon>
        <taxon>Polyporaceae</taxon>
        <taxon>Trametes</taxon>
    </lineage>
</organism>
<dbReference type="EMBL" id="JAPEVG010000773">
    <property type="protein sequence ID" value="KAJ8455425.1"/>
    <property type="molecule type" value="Genomic_DNA"/>
</dbReference>
<feature type="transmembrane region" description="Helical" evidence="1">
    <location>
        <begin position="115"/>
        <end position="134"/>
    </location>
</feature>
<sequence length="140" mass="15833">MSTSADSATVSEIASTIPTNYCYASTAALLMYYYLTTLDQELKHYSKRKFTLATLLYITNRYIPLAFHVYQAPWIPFSSREKMYFRGRDSDRVGDVAVLSMGFSALRTYALQRKLSWAAVVFVLSLAPAIIDGLRAMTDE</sequence>
<keyword evidence="1" id="KW-1133">Transmembrane helix</keyword>
<name>A0AAD7X4W2_9APHY</name>
<keyword evidence="1" id="KW-0472">Membrane</keyword>
<dbReference type="InterPro" id="IPR045340">
    <property type="entry name" value="DUF6533"/>
</dbReference>
<evidence type="ECO:0000313" key="3">
    <source>
        <dbReference type="EMBL" id="KAJ8455425.1"/>
    </source>
</evidence>